<dbReference type="RefSeq" id="WP_003798703.1">
    <property type="nucleotide sequence ID" value="NZ_GG665874.1"/>
</dbReference>
<feature type="domain" description="N-acetyltransferase" evidence="3">
    <location>
        <begin position="4"/>
        <end position="162"/>
    </location>
</feature>
<evidence type="ECO:0000256" key="2">
    <source>
        <dbReference type="ARBA" id="ARBA00023315"/>
    </source>
</evidence>
<protein>
    <submittedName>
        <fullName evidence="4">Acetyltransferase, GNAT family</fullName>
    </submittedName>
</protein>
<dbReference type="HOGENOM" id="CLU_061829_2_0_4"/>
<dbReference type="OrthoDB" id="9800962at2"/>
<dbReference type="GO" id="GO:0008080">
    <property type="term" value="F:N-acetyltransferase activity"/>
    <property type="evidence" value="ECO:0007669"/>
    <property type="project" value="UniProtKB-ARBA"/>
</dbReference>
<reference evidence="4" key="1">
    <citation type="submission" date="2009-04" db="EMBL/GenBank/DDBJ databases">
        <authorList>
            <person name="Weinstock G."/>
            <person name="Sodergren E."/>
            <person name="Clifton S."/>
            <person name="Fulton L."/>
            <person name="Fulton B."/>
            <person name="Courtney L."/>
            <person name="Fronick C."/>
            <person name="Harrison M."/>
            <person name="Strong C."/>
            <person name="Farmer C."/>
            <person name="Delahaunty K."/>
            <person name="Markovic C."/>
            <person name="Hall O."/>
            <person name="Minx P."/>
            <person name="Tomlinson C."/>
            <person name="Mitreva M."/>
            <person name="Nelson J."/>
            <person name="Hou S."/>
            <person name="Wollam A."/>
            <person name="Pepin K.H."/>
            <person name="Johnson M."/>
            <person name="Bhonagiri V."/>
            <person name="Nash W.E."/>
            <person name="Warren W."/>
            <person name="Chinwalla A."/>
            <person name="Mardis E.R."/>
            <person name="Wilson R.K."/>
        </authorList>
    </citation>
    <scope>NUCLEOTIDE SEQUENCE [LARGE SCALE GENOMIC DNA]</scope>
    <source>
        <strain evidence="4">ATCC 51147</strain>
    </source>
</reference>
<dbReference type="Gene3D" id="3.40.630.30">
    <property type="match status" value="1"/>
</dbReference>
<dbReference type="AlphaFoldDB" id="C4GMS5"/>
<dbReference type="InterPro" id="IPR051635">
    <property type="entry name" value="SNAT-like"/>
</dbReference>
<keyword evidence="1" id="KW-0808">Transferase</keyword>
<name>C4GMS5_9NEIS</name>
<dbReference type="EMBL" id="ACJW02000008">
    <property type="protein sequence ID" value="EEP66610.1"/>
    <property type="molecule type" value="Genomic_DNA"/>
</dbReference>
<keyword evidence="2" id="KW-0012">Acyltransferase</keyword>
<dbReference type="Proteomes" id="UP000003009">
    <property type="component" value="Unassembled WGS sequence"/>
</dbReference>
<dbReference type="PROSITE" id="PS51186">
    <property type="entry name" value="GNAT"/>
    <property type="match status" value="1"/>
</dbReference>
<accession>C4GMS5</accession>
<dbReference type="CDD" id="cd04301">
    <property type="entry name" value="NAT_SF"/>
    <property type="match status" value="1"/>
</dbReference>
<proteinExistence type="predicted"/>
<sequence length="166" mass="18354">MTDFIIRTPRPEEAATMAEIEALGFTPAEAASLAQITARLAVFPEQFFVSEQDNRVVGFINGCSADTPHLPDKFYADARHHQPNGAYAFVFGLAVHPDYQRRGMAAALLNHYIAAMRERGKRGVVLTCKAHLLDYYRGFGFVHGGVADSEHGGAEWHEMTLLFSGR</sequence>
<evidence type="ECO:0000256" key="1">
    <source>
        <dbReference type="ARBA" id="ARBA00022679"/>
    </source>
</evidence>
<evidence type="ECO:0000313" key="4">
    <source>
        <dbReference type="EMBL" id="EEP66610.1"/>
    </source>
</evidence>
<evidence type="ECO:0000313" key="5">
    <source>
        <dbReference type="Proteomes" id="UP000003009"/>
    </source>
</evidence>
<organism evidence="4 5">
    <name type="scientific">Kingella oralis ATCC 51147</name>
    <dbReference type="NCBI Taxonomy" id="629741"/>
    <lineage>
        <taxon>Bacteria</taxon>
        <taxon>Pseudomonadati</taxon>
        <taxon>Pseudomonadota</taxon>
        <taxon>Betaproteobacteria</taxon>
        <taxon>Neisseriales</taxon>
        <taxon>Neisseriaceae</taxon>
        <taxon>Kingella</taxon>
    </lineage>
</organism>
<comment type="caution">
    <text evidence="4">The sequence shown here is derived from an EMBL/GenBank/DDBJ whole genome shotgun (WGS) entry which is preliminary data.</text>
</comment>
<dbReference type="InterPro" id="IPR016181">
    <property type="entry name" value="Acyl_CoA_acyltransferase"/>
</dbReference>
<dbReference type="STRING" id="629741.GCWU000324_03011"/>
<dbReference type="GeneID" id="84907534"/>
<dbReference type="PANTHER" id="PTHR10908:SF0">
    <property type="entry name" value="SEROTONIN N-ACETYLTRANSFERASE"/>
    <property type="match status" value="1"/>
</dbReference>
<dbReference type="InterPro" id="IPR000182">
    <property type="entry name" value="GNAT_dom"/>
</dbReference>
<evidence type="ECO:0000259" key="3">
    <source>
        <dbReference type="PROSITE" id="PS51186"/>
    </source>
</evidence>
<keyword evidence="5" id="KW-1185">Reference proteome</keyword>
<dbReference type="PANTHER" id="PTHR10908">
    <property type="entry name" value="SEROTONIN N-ACETYLTRANSFERASE"/>
    <property type="match status" value="1"/>
</dbReference>
<gene>
    <name evidence="4" type="ORF">GCWU000324_03011</name>
</gene>
<dbReference type="Pfam" id="PF00583">
    <property type="entry name" value="Acetyltransf_1"/>
    <property type="match status" value="1"/>
</dbReference>
<dbReference type="SUPFAM" id="SSF55729">
    <property type="entry name" value="Acyl-CoA N-acyltransferases (Nat)"/>
    <property type="match status" value="1"/>
</dbReference>